<accession>N1VRZ9</accession>
<dbReference type="PANTHER" id="PTHR30126">
    <property type="entry name" value="HTH-TYPE TRANSCRIPTIONAL REGULATOR"/>
    <property type="match status" value="1"/>
</dbReference>
<dbReference type="EMBL" id="AOGW02000010">
    <property type="protein sequence ID" value="EMY61218.1"/>
    <property type="molecule type" value="Genomic_DNA"/>
</dbReference>
<reference evidence="6" key="1">
    <citation type="submission" date="2013-03" db="EMBL/GenBank/DDBJ databases">
        <authorList>
            <person name="Harkins D.M."/>
            <person name="Durkin A.S."/>
            <person name="Brinkac L.M."/>
            <person name="Haft D.H."/>
            <person name="Selengut J.D."/>
            <person name="Sanka R."/>
            <person name="DePew J."/>
            <person name="Purushe J."/>
            <person name="Hartskeerl R.A."/>
            <person name="Ahmed A."/>
            <person name="van der Linden H."/>
            <person name="Goris M.G.A."/>
            <person name="Vinetz J.M."/>
            <person name="Sutton G.G."/>
            <person name="Nierman W.C."/>
            <person name="Fouts D.E."/>
        </authorList>
    </citation>
    <scope>NUCLEOTIDE SEQUENCE [LARGE SCALE GENOMIC DNA]</scope>
    <source>
        <strain evidence="6">LT 11-33</strain>
    </source>
</reference>
<dbReference type="InterPro" id="IPR005119">
    <property type="entry name" value="LysR_subst-bd"/>
</dbReference>
<protein>
    <submittedName>
        <fullName evidence="6">LysR substrate-binding domain protein</fullName>
    </submittedName>
</protein>
<evidence type="ECO:0000256" key="1">
    <source>
        <dbReference type="ARBA" id="ARBA00009437"/>
    </source>
</evidence>
<evidence type="ECO:0000259" key="5">
    <source>
        <dbReference type="Pfam" id="PF03466"/>
    </source>
</evidence>
<keyword evidence="7" id="KW-1185">Reference proteome</keyword>
<evidence type="ECO:0000256" key="3">
    <source>
        <dbReference type="ARBA" id="ARBA00023125"/>
    </source>
</evidence>
<gene>
    <name evidence="6" type="ORF">LEP1GSC203_1667</name>
</gene>
<keyword evidence="4" id="KW-0804">Transcription</keyword>
<keyword evidence="2" id="KW-0805">Transcription regulation</keyword>
<evidence type="ECO:0000313" key="7">
    <source>
        <dbReference type="Proteomes" id="UP000012371"/>
    </source>
</evidence>
<dbReference type="STRING" id="1257025.LEP1GSC203_1667"/>
<dbReference type="SUPFAM" id="SSF53850">
    <property type="entry name" value="Periplasmic binding protein-like II"/>
    <property type="match status" value="1"/>
</dbReference>
<dbReference type="AlphaFoldDB" id="N1VRZ9"/>
<evidence type="ECO:0000256" key="4">
    <source>
        <dbReference type="ARBA" id="ARBA00023163"/>
    </source>
</evidence>
<feature type="domain" description="LysR substrate-binding" evidence="5">
    <location>
        <begin position="61"/>
        <end position="225"/>
    </location>
</feature>
<keyword evidence="3" id="KW-0238">DNA-binding</keyword>
<comment type="similarity">
    <text evidence="1">Belongs to the LysR transcriptional regulatory family.</text>
</comment>
<organism evidence="6 7">
    <name type="scientific">Leptospira terpstrae serovar Hualin str. LT 11-33 = ATCC 700639</name>
    <dbReference type="NCBI Taxonomy" id="1257025"/>
    <lineage>
        <taxon>Bacteria</taxon>
        <taxon>Pseudomonadati</taxon>
        <taxon>Spirochaetota</taxon>
        <taxon>Spirochaetia</taxon>
        <taxon>Leptospirales</taxon>
        <taxon>Leptospiraceae</taxon>
        <taxon>Leptospira</taxon>
    </lineage>
</organism>
<sequence length="237" mass="27895">MVPTEAAKRLYVQIAGPIEDLERLEGETRKFEKSNYLRIGSAKEWFQEKVLPHVSKLEENFHVKYGYPGELFEALTNKEIDLAIANQKLNVPGISFEEFYLETFVFVASKKISLEPNFPLNGQRKPRTELLKQWMEDQHWFVYSEDFAIVRRFWKLNFETRPKLKNYSVLPNLHDIKNALELGKGISVLPTYLLGKKSNLYTNEKECKSFENQLYLTFRAGERLSLENHIQRLTSWI</sequence>
<proteinExistence type="inferred from homology"/>
<dbReference type="GO" id="GO:0000976">
    <property type="term" value="F:transcription cis-regulatory region binding"/>
    <property type="evidence" value="ECO:0007669"/>
    <property type="project" value="TreeGrafter"/>
</dbReference>
<evidence type="ECO:0000256" key="2">
    <source>
        <dbReference type="ARBA" id="ARBA00023015"/>
    </source>
</evidence>
<dbReference type="Gene3D" id="3.40.190.290">
    <property type="match status" value="1"/>
</dbReference>
<dbReference type="GO" id="GO:0006355">
    <property type="term" value="P:regulation of DNA-templated transcription"/>
    <property type="evidence" value="ECO:0007669"/>
    <property type="project" value="TreeGrafter"/>
</dbReference>
<dbReference type="Pfam" id="PF03466">
    <property type="entry name" value="LysR_substrate"/>
    <property type="match status" value="1"/>
</dbReference>
<dbReference type="PANTHER" id="PTHR30126:SF40">
    <property type="entry name" value="HTH-TYPE TRANSCRIPTIONAL REGULATOR GLTR"/>
    <property type="match status" value="1"/>
</dbReference>
<dbReference type="CDD" id="cd05466">
    <property type="entry name" value="PBP2_LTTR_substrate"/>
    <property type="match status" value="1"/>
</dbReference>
<dbReference type="Proteomes" id="UP000012371">
    <property type="component" value="Unassembled WGS sequence"/>
</dbReference>
<evidence type="ECO:0000313" key="6">
    <source>
        <dbReference type="EMBL" id="EMY61218.1"/>
    </source>
</evidence>
<name>N1VRZ9_9LEPT</name>
<comment type="caution">
    <text evidence="6">The sequence shown here is derived from an EMBL/GenBank/DDBJ whole genome shotgun (WGS) entry which is preliminary data.</text>
</comment>